<dbReference type="InterPro" id="IPR032004">
    <property type="entry name" value="DUF4790"/>
</dbReference>
<reference evidence="1" key="1">
    <citation type="submission" date="2020-05" db="UniProtKB">
        <authorList>
            <consortium name="EnsemblMetazoa"/>
        </authorList>
    </citation>
    <scope>IDENTIFICATION</scope>
    <source>
        <strain evidence="1">USDA</strain>
    </source>
</reference>
<gene>
    <name evidence="1" type="primary">106087377</name>
</gene>
<dbReference type="Proteomes" id="UP000095300">
    <property type="component" value="Unassembled WGS sequence"/>
</dbReference>
<protein>
    <submittedName>
        <fullName evidence="1">Uncharacterized protein</fullName>
    </submittedName>
</protein>
<sequence>MDASSNPFKRPMNALQKQWYRILIARKLGYGSPRQPPVEEDTYETKCQKRYQQSFHRYNRQFRQEIKQLEAMQPSAIDAMRVHRTFAITTLWLPLHSLREINLTLDQLEKVLSAKERRRLQHILKYGIGHN</sequence>
<dbReference type="OrthoDB" id="7675754at2759"/>
<dbReference type="KEGG" id="scac:106087377"/>
<keyword evidence="2" id="KW-1185">Reference proteome</keyword>
<dbReference type="EnsemblMetazoa" id="SCAU007591-RA">
    <property type="protein sequence ID" value="SCAU007591-PA"/>
    <property type="gene ID" value="SCAU007591"/>
</dbReference>
<evidence type="ECO:0000313" key="2">
    <source>
        <dbReference type="Proteomes" id="UP000095300"/>
    </source>
</evidence>
<dbReference type="Pfam" id="PF16037">
    <property type="entry name" value="DUF4790"/>
    <property type="match status" value="1"/>
</dbReference>
<name>A0A1I8PFA9_STOCA</name>
<evidence type="ECO:0000313" key="1">
    <source>
        <dbReference type="EnsemblMetazoa" id="SCAU007591-PA"/>
    </source>
</evidence>
<dbReference type="AlphaFoldDB" id="A0A1I8PFA9"/>
<organism evidence="1 2">
    <name type="scientific">Stomoxys calcitrans</name>
    <name type="common">Stable fly</name>
    <name type="synonym">Conops calcitrans</name>
    <dbReference type="NCBI Taxonomy" id="35570"/>
    <lineage>
        <taxon>Eukaryota</taxon>
        <taxon>Metazoa</taxon>
        <taxon>Ecdysozoa</taxon>
        <taxon>Arthropoda</taxon>
        <taxon>Hexapoda</taxon>
        <taxon>Insecta</taxon>
        <taxon>Pterygota</taxon>
        <taxon>Neoptera</taxon>
        <taxon>Endopterygota</taxon>
        <taxon>Diptera</taxon>
        <taxon>Brachycera</taxon>
        <taxon>Muscomorpha</taxon>
        <taxon>Muscoidea</taxon>
        <taxon>Muscidae</taxon>
        <taxon>Stomoxys</taxon>
    </lineage>
</organism>
<proteinExistence type="predicted"/>
<dbReference type="VEuPathDB" id="VectorBase:SCAU007591"/>
<accession>A0A1I8PFA9</accession>